<feature type="transmembrane region" description="Helical" evidence="2">
    <location>
        <begin position="214"/>
        <end position="232"/>
    </location>
</feature>
<feature type="compositionally biased region" description="Low complexity" evidence="1">
    <location>
        <begin position="26"/>
        <end position="45"/>
    </location>
</feature>
<evidence type="ECO:0000313" key="3">
    <source>
        <dbReference type="EMBL" id="PJC65733.1"/>
    </source>
</evidence>
<proteinExistence type="predicted"/>
<keyword evidence="2" id="KW-0812">Transmembrane</keyword>
<dbReference type="Proteomes" id="UP000230051">
    <property type="component" value="Unassembled WGS sequence"/>
</dbReference>
<gene>
    <name evidence="3" type="ORF">CO019_01180</name>
</gene>
<feature type="region of interest" description="Disordered" evidence="1">
    <location>
        <begin position="243"/>
        <end position="303"/>
    </location>
</feature>
<feature type="non-terminal residue" evidence="3">
    <location>
        <position position="1"/>
    </location>
</feature>
<evidence type="ECO:0000313" key="4">
    <source>
        <dbReference type="Proteomes" id="UP000230051"/>
    </source>
</evidence>
<feature type="compositionally biased region" description="Low complexity" evidence="1">
    <location>
        <begin position="292"/>
        <end position="303"/>
    </location>
</feature>
<feature type="compositionally biased region" description="Pro residues" evidence="1">
    <location>
        <begin position="266"/>
        <end position="291"/>
    </location>
</feature>
<reference evidence="4" key="1">
    <citation type="submission" date="2017-09" db="EMBL/GenBank/DDBJ databases">
        <title>Depth-based differentiation of microbial function through sediment-hosted aquifers and enrichment of novel symbionts in the deep terrestrial subsurface.</title>
        <authorList>
            <person name="Probst A.J."/>
            <person name="Ladd B."/>
            <person name="Jarett J.K."/>
            <person name="Geller-Mcgrath D.E."/>
            <person name="Sieber C.M.K."/>
            <person name="Emerson J.B."/>
            <person name="Anantharaman K."/>
            <person name="Thomas B.C."/>
            <person name="Malmstrom R."/>
            <person name="Stieglmeier M."/>
            <person name="Klingl A."/>
            <person name="Woyke T."/>
            <person name="Ryan C.M."/>
            <person name="Banfield J.F."/>
        </authorList>
    </citation>
    <scope>NUCLEOTIDE SEQUENCE [LARGE SCALE GENOMIC DNA]</scope>
</reference>
<organism evidence="3 4">
    <name type="scientific">Candidatus Berkelbacteria bacterium CG_4_9_14_0_2_um_filter_42_30</name>
    <dbReference type="NCBI Taxonomy" id="1974506"/>
    <lineage>
        <taxon>Bacteria</taxon>
        <taxon>Candidatus Berkelbacteria</taxon>
    </lineage>
</organism>
<name>A0A2M8G262_9BACT</name>
<comment type="caution">
    <text evidence="3">The sequence shown here is derived from an EMBL/GenBank/DDBJ whole genome shotgun (WGS) entry which is preliminary data.</text>
</comment>
<evidence type="ECO:0000256" key="2">
    <source>
        <dbReference type="SAM" id="Phobius"/>
    </source>
</evidence>
<feature type="compositionally biased region" description="Acidic residues" evidence="1">
    <location>
        <begin position="243"/>
        <end position="256"/>
    </location>
</feature>
<evidence type="ECO:0000256" key="1">
    <source>
        <dbReference type="SAM" id="MobiDB-lite"/>
    </source>
</evidence>
<feature type="region of interest" description="Disordered" evidence="1">
    <location>
        <begin position="1"/>
        <end position="56"/>
    </location>
</feature>
<keyword evidence="2" id="KW-0472">Membrane</keyword>
<dbReference type="AlphaFoldDB" id="A0A2M8G262"/>
<accession>A0A2M8G262</accession>
<keyword evidence="2" id="KW-1133">Transmembrane helix</keyword>
<sequence>DQEVGQAGTPAPAGEVANATPPPPAVAQAPVVTTPPAVAPPQTTASEKPYVKRDDLEKLPARVADLEKRWRSESTAAAKGGRTALAHRQQASLLAIQISGLQAQIRRLEASSAGGPAAKWAAPQVADVLQRGAVNGGLVGRRPGATPQDVEWKKAASRQELAVVTARLTSYAEENATVTAKEAIRVHNEDPEAHPLLQQAIAGEAALRQRSACWLWVAVIVAGIIGLIGWFLPRLRAAVAPEPEEEEVEEEPEVPEGGEPALVPAPAGPPTVPPDQPPAPAAPPAAPPAGTPAPEEGACPAEE</sequence>
<dbReference type="EMBL" id="PFQW01000029">
    <property type="protein sequence ID" value="PJC65733.1"/>
    <property type="molecule type" value="Genomic_DNA"/>
</dbReference>
<protein>
    <submittedName>
        <fullName evidence="3">Uncharacterized protein</fullName>
    </submittedName>
</protein>